<dbReference type="PROSITE" id="PS00463">
    <property type="entry name" value="ZN2_CY6_FUNGAL_1"/>
    <property type="match status" value="1"/>
</dbReference>
<comment type="subcellular location">
    <subcellularLocation>
        <location evidence="1">Nucleus</location>
    </subcellularLocation>
</comment>
<dbReference type="GO" id="GO:0008270">
    <property type="term" value="F:zinc ion binding"/>
    <property type="evidence" value="ECO:0007669"/>
    <property type="project" value="InterPro"/>
</dbReference>
<name>A0A9P9R867_FUSRE</name>
<dbReference type="PANTHER" id="PTHR46910">
    <property type="entry name" value="TRANSCRIPTION FACTOR PDR1"/>
    <property type="match status" value="1"/>
</dbReference>
<evidence type="ECO:0000256" key="3">
    <source>
        <dbReference type="ARBA" id="ARBA00023125"/>
    </source>
</evidence>
<dbReference type="Proteomes" id="UP000720189">
    <property type="component" value="Unassembled WGS sequence"/>
</dbReference>
<dbReference type="CDD" id="cd12148">
    <property type="entry name" value="fungal_TF_MHR"/>
    <property type="match status" value="1"/>
</dbReference>
<dbReference type="RefSeq" id="XP_046055982.1">
    <property type="nucleotide sequence ID" value="XM_046201204.1"/>
</dbReference>
<dbReference type="GO" id="GO:0003677">
    <property type="term" value="F:DNA binding"/>
    <property type="evidence" value="ECO:0007669"/>
    <property type="project" value="UniProtKB-KW"/>
</dbReference>
<evidence type="ECO:0000256" key="4">
    <source>
        <dbReference type="ARBA" id="ARBA00023163"/>
    </source>
</evidence>
<keyword evidence="4" id="KW-0804">Transcription</keyword>
<accession>A0A9P9R867</accession>
<evidence type="ECO:0000313" key="9">
    <source>
        <dbReference type="Proteomes" id="UP000720189"/>
    </source>
</evidence>
<evidence type="ECO:0000256" key="1">
    <source>
        <dbReference type="ARBA" id="ARBA00004123"/>
    </source>
</evidence>
<evidence type="ECO:0000313" key="8">
    <source>
        <dbReference type="EMBL" id="KAH7269214.1"/>
    </source>
</evidence>
<dbReference type="Pfam" id="PF00172">
    <property type="entry name" value="Zn_clus"/>
    <property type="match status" value="1"/>
</dbReference>
<dbReference type="SUPFAM" id="SSF57701">
    <property type="entry name" value="Zn2/Cys6 DNA-binding domain"/>
    <property type="match status" value="1"/>
</dbReference>
<evidence type="ECO:0000256" key="2">
    <source>
        <dbReference type="ARBA" id="ARBA00023015"/>
    </source>
</evidence>
<dbReference type="Gene3D" id="4.10.240.10">
    <property type="entry name" value="Zn(2)-C6 fungal-type DNA-binding domain"/>
    <property type="match status" value="1"/>
</dbReference>
<proteinExistence type="predicted"/>
<dbReference type="InterPro" id="IPR050987">
    <property type="entry name" value="AtrR-like"/>
</dbReference>
<dbReference type="SMART" id="SM00066">
    <property type="entry name" value="GAL4"/>
    <property type="match status" value="1"/>
</dbReference>
<dbReference type="GeneID" id="70231158"/>
<dbReference type="InterPro" id="IPR001138">
    <property type="entry name" value="Zn2Cys6_DnaBD"/>
</dbReference>
<feature type="domain" description="Zn(2)-C6 fungal-type" evidence="7">
    <location>
        <begin position="19"/>
        <end position="49"/>
    </location>
</feature>
<gene>
    <name evidence="8" type="ORF">BKA55DRAFT_731498</name>
</gene>
<dbReference type="GO" id="GO:0005634">
    <property type="term" value="C:nucleus"/>
    <property type="evidence" value="ECO:0007669"/>
    <property type="project" value="UniProtKB-SubCell"/>
</dbReference>
<comment type="caution">
    <text evidence="8">The sequence shown here is derived from an EMBL/GenBank/DDBJ whole genome shotgun (WGS) entry which is preliminary data.</text>
</comment>
<dbReference type="PROSITE" id="PS50048">
    <property type="entry name" value="ZN2_CY6_FUNGAL_2"/>
    <property type="match status" value="1"/>
</dbReference>
<keyword evidence="9" id="KW-1185">Reference proteome</keyword>
<dbReference type="InterPro" id="IPR036864">
    <property type="entry name" value="Zn2-C6_fun-type_DNA-bd_sf"/>
</dbReference>
<reference evidence="8" key="1">
    <citation type="journal article" date="2021" name="Nat. Commun.">
        <title>Genetic determinants of endophytism in the Arabidopsis root mycobiome.</title>
        <authorList>
            <person name="Mesny F."/>
            <person name="Miyauchi S."/>
            <person name="Thiergart T."/>
            <person name="Pickel B."/>
            <person name="Atanasova L."/>
            <person name="Karlsson M."/>
            <person name="Huettel B."/>
            <person name="Barry K.W."/>
            <person name="Haridas S."/>
            <person name="Chen C."/>
            <person name="Bauer D."/>
            <person name="Andreopoulos W."/>
            <person name="Pangilinan J."/>
            <person name="LaButti K."/>
            <person name="Riley R."/>
            <person name="Lipzen A."/>
            <person name="Clum A."/>
            <person name="Drula E."/>
            <person name="Henrissat B."/>
            <person name="Kohler A."/>
            <person name="Grigoriev I.V."/>
            <person name="Martin F.M."/>
            <person name="Hacquard S."/>
        </authorList>
    </citation>
    <scope>NUCLEOTIDE SEQUENCE</scope>
    <source>
        <strain evidence="8">MPI-CAGE-AT-0023</strain>
    </source>
</reference>
<keyword evidence="3" id="KW-0238">DNA-binding</keyword>
<dbReference type="EMBL" id="JAGMUX010000001">
    <property type="protein sequence ID" value="KAH7269214.1"/>
    <property type="molecule type" value="Genomic_DNA"/>
</dbReference>
<evidence type="ECO:0000259" key="7">
    <source>
        <dbReference type="PROSITE" id="PS50048"/>
    </source>
</evidence>
<dbReference type="PANTHER" id="PTHR46910:SF37">
    <property type="entry name" value="ZN(II)2CYS6 TRANSCRIPTION FACTOR (EUROFUNG)"/>
    <property type="match status" value="1"/>
</dbReference>
<feature type="compositionally biased region" description="Polar residues" evidence="6">
    <location>
        <begin position="134"/>
        <end position="146"/>
    </location>
</feature>
<feature type="region of interest" description="Disordered" evidence="6">
    <location>
        <begin position="116"/>
        <end position="151"/>
    </location>
</feature>
<dbReference type="OrthoDB" id="3266505at2759"/>
<evidence type="ECO:0000256" key="6">
    <source>
        <dbReference type="SAM" id="MobiDB-lite"/>
    </source>
</evidence>
<sequence>MDGATVPLRRRVEKRISNACHRCRASKVRCDDKQRVCGRCKARDLECIRDLDWEPNKEPAQGLTFEKRLSRVETLLHTSTKPPINPSAPTAAYATSSCSSADNNCVDRTLSDSLSVPDQSPPLIQAGSIPRSAPLQTDPFSSQTEGALQRRRRTMDDIPVLRLSEDRVARLKEAISDDPSWQRIFIPMFSKPEVLLLVEAYLDEVNPIVSLFDRQSLLSRCENEFPVDSDIWDPAWWACLNAVVGIAIQMKTLSSAFEVVGRISWSFFKNAFAVFPLLMQTTPTLMSAKALMSMAMFLSGTTDNKTMILLLSSAAKQSKMLSGPDSFQEPALVEDKQRTLSVAYLLEETCISNCGFRLVPSNSISEIHLQQTTEQQSTAGADYGIFFGHRVELAVIESKARKHLQQTKSPDEVLKSRILTLGQQLEAWRQRLPPSIRPQYNPPPGSEPSGLAAVMLHCAFYRSLDMVNRAYHLCKLHQPSASSQSLASQLESHGPLDVSRATIRLYRHVGDIGYTDLWRLLPFLLCSAITIYVHIIQHPHKGSATSDLALIRSLLHFIQTVKKEGCDLDRLLAVVVELDRSASVTVTPHYTSGAASTTDTSNDANKIHHSWLLANPDYMPLVQGLMGNIPTLRAQASNVLSSMLGGLAKDPDGFISVKPVSLHPSTYGFSN</sequence>
<dbReference type="AlphaFoldDB" id="A0A9P9R867"/>
<keyword evidence="5" id="KW-0539">Nucleus</keyword>
<protein>
    <recommendedName>
        <fullName evidence="7">Zn(2)-C6 fungal-type domain-containing protein</fullName>
    </recommendedName>
</protein>
<dbReference type="CDD" id="cd00067">
    <property type="entry name" value="GAL4"/>
    <property type="match status" value="1"/>
</dbReference>
<evidence type="ECO:0000256" key="5">
    <source>
        <dbReference type="ARBA" id="ARBA00023242"/>
    </source>
</evidence>
<keyword evidence="2" id="KW-0805">Transcription regulation</keyword>
<dbReference type="GO" id="GO:0000981">
    <property type="term" value="F:DNA-binding transcription factor activity, RNA polymerase II-specific"/>
    <property type="evidence" value="ECO:0007669"/>
    <property type="project" value="InterPro"/>
</dbReference>
<organism evidence="8 9">
    <name type="scientific">Fusarium redolens</name>
    <dbReference type="NCBI Taxonomy" id="48865"/>
    <lineage>
        <taxon>Eukaryota</taxon>
        <taxon>Fungi</taxon>
        <taxon>Dikarya</taxon>
        <taxon>Ascomycota</taxon>
        <taxon>Pezizomycotina</taxon>
        <taxon>Sordariomycetes</taxon>
        <taxon>Hypocreomycetidae</taxon>
        <taxon>Hypocreales</taxon>
        <taxon>Nectriaceae</taxon>
        <taxon>Fusarium</taxon>
        <taxon>Fusarium redolens species complex</taxon>
    </lineage>
</organism>